<dbReference type="PANTHER" id="PTHR30363">
    <property type="entry name" value="HTH-TYPE TRANSCRIPTIONAL REGULATOR SRLR-RELATED"/>
    <property type="match status" value="1"/>
</dbReference>
<dbReference type="InterPro" id="IPR050313">
    <property type="entry name" value="Carb_Metab_HTH_regulators"/>
</dbReference>
<dbReference type="Gene3D" id="1.10.10.10">
    <property type="entry name" value="Winged helix-like DNA-binding domain superfamily/Winged helix DNA-binding domain"/>
    <property type="match status" value="1"/>
</dbReference>
<dbReference type="InterPro" id="IPR018356">
    <property type="entry name" value="Tscrpt_reg_HTH_DeoR_CS"/>
</dbReference>
<dbReference type="PRINTS" id="PR00037">
    <property type="entry name" value="HTHLACR"/>
</dbReference>
<dbReference type="PANTHER" id="PTHR30363:SF44">
    <property type="entry name" value="AGA OPERON TRANSCRIPTIONAL REPRESSOR-RELATED"/>
    <property type="match status" value="1"/>
</dbReference>
<name>A0A1G9H021_9GAMM</name>
<protein>
    <submittedName>
        <fullName evidence="5">Transcriptional regulator, DeoR family</fullName>
    </submittedName>
</protein>
<dbReference type="InterPro" id="IPR014036">
    <property type="entry name" value="DeoR-like_C"/>
</dbReference>
<evidence type="ECO:0000259" key="4">
    <source>
        <dbReference type="PROSITE" id="PS51000"/>
    </source>
</evidence>
<reference evidence="5 6" key="1">
    <citation type="submission" date="2016-10" db="EMBL/GenBank/DDBJ databases">
        <authorList>
            <person name="de Groot N.N."/>
        </authorList>
    </citation>
    <scope>NUCLEOTIDE SEQUENCE [LARGE SCALE GENOMIC DNA]</scope>
    <source>
        <strain evidence="5 6">DSM 14789</strain>
    </source>
</reference>
<dbReference type="Proteomes" id="UP000198654">
    <property type="component" value="Unassembled WGS sequence"/>
</dbReference>
<dbReference type="PROSITE" id="PS00894">
    <property type="entry name" value="HTH_DEOR_1"/>
    <property type="match status" value="1"/>
</dbReference>
<dbReference type="SUPFAM" id="SSF100950">
    <property type="entry name" value="NagB/RpiA/CoA transferase-like"/>
    <property type="match status" value="1"/>
</dbReference>
<dbReference type="Gene3D" id="3.40.50.1360">
    <property type="match status" value="1"/>
</dbReference>
<evidence type="ECO:0000313" key="5">
    <source>
        <dbReference type="EMBL" id="SDL06182.1"/>
    </source>
</evidence>
<evidence type="ECO:0000256" key="2">
    <source>
        <dbReference type="ARBA" id="ARBA00023125"/>
    </source>
</evidence>
<evidence type="ECO:0000256" key="3">
    <source>
        <dbReference type="ARBA" id="ARBA00023163"/>
    </source>
</evidence>
<proteinExistence type="predicted"/>
<dbReference type="RefSeq" id="WP_089725809.1">
    <property type="nucleotide sequence ID" value="NZ_FNGI01000001.1"/>
</dbReference>
<dbReference type="GO" id="GO:0003700">
    <property type="term" value="F:DNA-binding transcription factor activity"/>
    <property type="evidence" value="ECO:0007669"/>
    <property type="project" value="InterPro"/>
</dbReference>
<dbReference type="Pfam" id="PF00455">
    <property type="entry name" value="DeoRC"/>
    <property type="match status" value="1"/>
</dbReference>
<keyword evidence="1" id="KW-0805">Transcription regulation</keyword>
<dbReference type="SMART" id="SM01134">
    <property type="entry name" value="DeoRC"/>
    <property type="match status" value="1"/>
</dbReference>
<evidence type="ECO:0000256" key="1">
    <source>
        <dbReference type="ARBA" id="ARBA00023015"/>
    </source>
</evidence>
<keyword evidence="3" id="KW-0804">Transcription</keyword>
<dbReference type="InterPro" id="IPR037171">
    <property type="entry name" value="NagB/RpiA_transferase-like"/>
</dbReference>
<dbReference type="SUPFAM" id="SSF46785">
    <property type="entry name" value="Winged helix' DNA-binding domain"/>
    <property type="match status" value="1"/>
</dbReference>
<dbReference type="PROSITE" id="PS51000">
    <property type="entry name" value="HTH_DEOR_2"/>
    <property type="match status" value="1"/>
</dbReference>
<feature type="domain" description="HTH deoR-type" evidence="4">
    <location>
        <begin position="7"/>
        <end position="62"/>
    </location>
</feature>
<dbReference type="SMART" id="SM00420">
    <property type="entry name" value="HTH_DEOR"/>
    <property type="match status" value="1"/>
</dbReference>
<gene>
    <name evidence="5" type="ORF">SAMN05661010_00874</name>
</gene>
<dbReference type="InterPro" id="IPR036388">
    <property type="entry name" value="WH-like_DNA-bd_sf"/>
</dbReference>
<dbReference type="EMBL" id="FNGI01000001">
    <property type="protein sequence ID" value="SDL06182.1"/>
    <property type="molecule type" value="Genomic_DNA"/>
</dbReference>
<keyword evidence="2" id="KW-0238">DNA-binding</keyword>
<sequence length="280" mass="30251">MTRRPRKDERRAHILEALRYTPHLRIASLAERFGVTTETVRRDLDALSTMGLVDRAHGGAVARPMGVQPSISEREQSTVNERRRIAAAAAGLVSPGQVIMIDAGSTTTQLAWQLSANGDALTAITNSYPVAAALAPSMMRIIVCPGEFNGHEGGVFGQDTTEFLKRFHANIAFIGASGLSAGGITDVNREAAWVKRTMIERCETTYLLVDHTKFSVHVLEVVASLDSLDGLITDRPPPAPLEHVLKKAGVTVHIAPETQAADYDLLLGANDNAPLREEKT</sequence>
<dbReference type="OrthoDB" id="9814815at2"/>
<dbReference type="InterPro" id="IPR036390">
    <property type="entry name" value="WH_DNA-bd_sf"/>
</dbReference>
<evidence type="ECO:0000313" key="6">
    <source>
        <dbReference type="Proteomes" id="UP000198654"/>
    </source>
</evidence>
<organism evidence="5 6">
    <name type="scientific">Modicisalibacter muralis</name>
    <dbReference type="NCBI Taxonomy" id="119000"/>
    <lineage>
        <taxon>Bacteria</taxon>
        <taxon>Pseudomonadati</taxon>
        <taxon>Pseudomonadota</taxon>
        <taxon>Gammaproteobacteria</taxon>
        <taxon>Oceanospirillales</taxon>
        <taxon>Halomonadaceae</taxon>
        <taxon>Modicisalibacter</taxon>
    </lineage>
</organism>
<dbReference type="GO" id="GO:0003677">
    <property type="term" value="F:DNA binding"/>
    <property type="evidence" value="ECO:0007669"/>
    <property type="project" value="UniProtKB-KW"/>
</dbReference>
<dbReference type="InterPro" id="IPR001034">
    <property type="entry name" value="DeoR_HTH"/>
</dbReference>
<accession>A0A1G9H021</accession>
<dbReference type="STRING" id="119000.SAMN05661010_00874"/>
<dbReference type="AlphaFoldDB" id="A0A1G9H021"/>
<keyword evidence="6" id="KW-1185">Reference proteome</keyword>
<dbReference type="Pfam" id="PF08220">
    <property type="entry name" value="HTH_DeoR"/>
    <property type="match status" value="1"/>
</dbReference>